<dbReference type="InterPro" id="IPR025857">
    <property type="entry name" value="MacB_PCD"/>
</dbReference>
<keyword evidence="5 7" id="KW-0472">Membrane</keyword>
<sequence length="410" mass="44201">MPIRPILSALRYHKAGALLIAAQIALTLAVICNAAYVIHNRLDRMGRDTGIAESDLMVVNNKWVAPPTEFVTRQVADIAMLRALPGVADAVATNTMPLAGSGWRSGVRLTPTGANVGTRGIPIVFGDEHLLPTLGLKLIAGRNFQASDVTTMVENGTPDAAAIILTRAFADHAFPAGDALGKQMYIGNLGAHPSTIIGIVERMHAPSLDQGDDKTWQESIIVPMRMTQRGMLLIVRAQPGQLPSLVKRVPEALKTFSTQRVIPQPNGVLTFQQVRDRAYKADRGLAWMLGGISVILLLVTAAGIVGLTSFWVGQRRRQIGIRRALGATRRDILVYFLTENSLIATAGLIVGVVLAFALNRWMMSEFEISRLGLFYVVTAILGLLCLGQLAVLGPAMRASRVPPVEATRTV</sequence>
<feature type="domain" description="ABC3 transporter permease C-terminal" evidence="8">
    <location>
        <begin position="292"/>
        <end position="403"/>
    </location>
</feature>
<name>A0A7X5UCD7_9GAMM</name>
<proteinExistence type="inferred from homology"/>
<keyword evidence="4 7" id="KW-1133">Transmembrane helix</keyword>
<evidence type="ECO:0000256" key="3">
    <source>
        <dbReference type="ARBA" id="ARBA00022692"/>
    </source>
</evidence>
<evidence type="ECO:0000313" key="11">
    <source>
        <dbReference type="Proteomes" id="UP000490980"/>
    </source>
</evidence>
<dbReference type="InterPro" id="IPR050250">
    <property type="entry name" value="Macrolide_Exporter_MacB"/>
</dbReference>
<dbReference type="Pfam" id="PF02687">
    <property type="entry name" value="FtsX"/>
    <property type="match status" value="1"/>
</dbReference>
<keyword evidence="3 7" id="KW-0812">Transmembrane</keyword>
<accession>A0A7X5UCD7</accession>
<dbReference type="EMBL" id="JAARLZ010000008">
    <property type="protein sequence ID" value="NII07742.1"/>
    <property type="molecule type" value="Genomic_DNA"/>
</dbReference>
<keyword evidence="2" id="KW-1003">Cell membrane</keyword>
<organism evidence="10 11">
    <name type="scientific">Luteibacter anthropi</name>
    <dbReference type="NCBI Taxonomy" id="564369"/>
    <lineage>
        <taxon>Bacteria</taxon>
        <taxon>Pseudomonadati</taxon>
        <taxon>Pseudomonadota</taxon>
        <taxon>Gammaproteobacteria</taxon>
        <taxon>Lysobacterales</taxon>
        <taxon>Rhodanobacteraceae</taxon>
        <taxon>Luteibacter</taxon>
    </lineage>
</organism>
<evidence type="ECO:0000256" key="4">
    <source>
        <dbReference type="ARBA" id="ARBA00022989"/>
    </source>
</evidence>
<dbReference type="InterPro" id="IPR003838">
    <property type="entry name" value="ABC3_permease_C"/>
</dbReference>
<comment type="caution">
    <text evidence="10">The sequence shown here is derived from an EMBL/GenBank/DDBJ whole genome shotgun (WGS) entry which is preliminary data.</text>
</comment>
<protein>
    <submittedName>
        <fullName evidence="10">FtsX-like permease family protein</fullName>
    </submittedName>
</protein>
<reference evidence="10 11" key="1">
    <citation type="submission" date="2020-03" db="EMBL/GenBank/DDBJ databases">
        <authorList>
            <person name="Lai Q."/>
        </authorList>
    </citation>
    <scope>NUCLEOTIDE SEQUENCE [LARGE SCALE GENOMIC DNA]</scope>
    <source>
        <strain evidence="10 11">CCUG 25036</strain>
    </source>
</reference>
<keyword evidence="11" id="KW-1185">Reference proteome</keyword>
<dbReference type="PANTHER" id="PTHR30572:SF4">
    <property type="entry name" value="ABC TRANSPORTER PERMEASE YTRF"/>
    <property type="match status" value="1"/>
</dbReference>
<evidence type="ECO:0000256" key="6">
    <source>
        <dbReference type="ARBA" id="ARBA00038076"/>
    </source>
</evidence>
<evidence type="ECO:0000259" key="9">
    <source>
        <dbReference type="Pfam" id="PF12704"/>
    </source>
</evidence>
<dbReference type="Proteomes" id="UP000490980">
    <property type="component" value="Unassembled WGS sequence"/>
</dbReference>
<evidence type="ECO:0000256" key="5">
    <source>
        <dbReference type="ARBA" id="ARBA00023136"/>
    </source>
</evidence>
<evidence type="ECO:0000313" key="10">
    <source>
        <dbReference type="EMBL" id="NII07742.1"/>
    </source>
</evidence>
<feature type="transmembrane region" description="Helical" evidence="7">
    <location>
        <begin position="332"/>
        <end position="358"/>
    </location>
</feature>
<dbReference type="GO" id="GO:0005886">
    <property type="term" value="C:plasma membrane"/>
    <property type="evidence" value="ECO:0007669"/>
    <property type="project" value="UniProtKB-SubCell"/>
</dbReference>
<dbReference type="AlphaFoldDB" id="A0A7X5UCD7"/>
<evidence type="ECO:0000256" key="7">
    <source>
        <dbReference type="SAM" id="Phobius"/>
    </source>
</evidence>
<gene>
    <name evidence="10" type="ORF">HBF25_15255</name>
</gene>
<feature type="domain" description="MacB-like periplasmic core" evidence="9">
    <location>
        <begin position="52"/>
        <end position="246"/>
    </location>
</feature>
<evidence type="ECO:0000256" key="1">
    <source>
        <dbReference type="ARBA" id="ARBA00004651"/>
    </source>
</evidence>
<evidence type="ECO:0000256" key="2">
    <source>
        <dbReference type="ARBA" id="ARBA00022475"/>
    </source>
</evidence>
<dbReference type="Pfam" id="PF12704">
    <property type="entry name" value="MacB_PCD"/>
    <property type="match status" value="1"/>
</dbReference>
<dbReference type="RefSeq" id="WP_166949883.1">
    <property type="nucleotide sequence ID" value="NZ_JAARLZ010000008.1"/>
</dbReference>
<feature type="transmembrane region" description="Helical" evidence="7">
    <location>
        <begin position="373"/>
        <end position="392"/>
    </location>
</feature>
<comment type="similarity">
    <text evidence="6">Belongs to the ABC-4 integral membrane protein family.</text>
</comment>
<evidence type="ECO:0000259" key="8">
    <source>
        <dbReference type="Pfam" id="PF02687"/>
    </source>
</evidence>
<dbReference type="PANTHER" id="PTHR30572">
    <property type="entry name" value="MEMBRANE COMPONENT OF TRANSPORTER-RELATED"/>
    <property type="match status" value="1"/>
</dbReference>
<feature type="transmembrane region" description="Helical" evidence="7">
    <location>
        <begin position="285"/>
        <end position="312"/>
    </location>
</feature>
<comment type="subcellular location">
    <subcellularLocation>
        <location evidence="1">Cell membrane</location>
        <topology evidence="1">Multi-pass membrane protein</topology>
    </subcellularLocation>
</comment>
<dbReference type="GO" id="GO:0022857">
    <property type="term" value="F:transmembrane transporter activity"/>
    <property type="evidence" value="ECO:0007669"/>
    <property type="project" value="TreeGrafter"/>
</dbReference>